<dbReference type="SUPFAM" id="SSF51735">
    <property type="entry name" value="NAD(P)-binding Rossmann-fold domains"/>
    <property type="match status" value="1"/>
</dbReference>
<dbReference type="GO" id="GO:0009073">
    <property type="term" value="P:aromatic amino acid family biosynthetic process"/>
    <property type="evidence" value="ECO:0007669"/>
    <property type="project" value="UniProtKB-KW"/>
</dbReference>
<organism evidence="7 8">
    <name type="scientific">Novosphingobium flavum</name>
    <dbReference type="NCBI Taxonomy" id="1778672"/>
    <lineage>
        <taxon>Bacteria</taxon>
        <taxon>Pseudomonadati</taxon>
        <taxon>Pseudomonadota</taxon>
        <taxon>Alphaproteobacteria</taxon>
        <taxon>Sphingomonadales</taxon>
        <taxon>Sphingomonadaceae</taxon>
        <taxon>Novosphingobium</taxon>
    </lineage>
</organism>
<evidence type="ECO:0000256" key="1">
    <source>
        <dbReference type="ARBA" id="ARBA00004871"/>
    </source>
</evidence>
<feature type="domain" description="Shikimate dehydrogenase substrate binding N-terminal" evidence="5">
    <location>
        <begin position="66"/>
        <end position="153"/>
    </location>
</feature>
<evidence type="ECO:0000259" key="6">
    <source>
        <dbReference type="Pfam" id="PF18317"/>
    </source>
</evidence>
<evidence type="ECO:0000259" key="5">
    <source>
        <dbReference type="Pfam" id="PF08501"/>
    </source>
</evidence>
<evidence type="ECO:0000256" key="3">
    <source>
        <dbReference type="ARBA" id="ARBA00023141"/>
    </source>
</evidence>
<dbReference type="Pfam" id="PF18317">
    <property type="entry name" value="SDH_C"/>
    <property type="match status" value="1"/>
</dbReference>
<comment type="pathway">
    <text evidence="1">Metabolic intermediate biosynthesis; chorismate biosynthesis; chorismate from D-erythrose 4-phosphate and phosphoenolpyruvate: step 4/7.</text>
</comment>
<keyword evidence="3" id="KW-0057">Aromatic amino acid biosynthesis</keyword>
<keyword evidence="8" id="KW-1185">Reference proteome</keyword>
<dbReference type="PANTHER" id="PTHR21089">
    <property type="entry name" value="SHIKIMATE DEHYDROGENASE"/>
    <property type="match status" value="1"/>
</dbReference>
<dbReference type="Gene3D" id="3.40.50.10860">
    <property type="entry name" value="Leucine Dehydrogenase, chain A, domain 1"/>
    <property type="match status" value="1"/>
</dbReference>
<evidence type="ECO:0000256" key="2">
    <source>
        <dbReference type="ARBA" id="ARBA00023002"/>
    </source>
</evidence>
<dbReference type="CDD" id="cd01065">
    <property type="entry name" value="NAD_bind_Shikimate_DH"/>
    <property type="match status" value="1"/>
</dbReference>
<evidence type="ECO:0000256" key="4">
    <source>
        <dbReference type="SAM" id="MobiDB-lite"/>
    </source>
</evidence>
<dbReference type="GO" id="GO:0005829">
    <property type="term" value="C:cytosol"/>
    <property type="evidence" value="ECO:0007669"/>
    <property type="project" value="TreeGrafter"/>
</dbReference>
<feature type="region of interest" description="Disordered" evidence="4">
    <location>
        <begin position="19"/>
        <end position="51"/>
    </location>
</feature>
<dbReference type="Proteomes" id="UP000566813">
    <property type="component" value="Unassembled WGS sequence"/>
</dbReference>
<dbReference type="Pfam" id="PF08501">
    <property type="entry name" value="Shikimate_dh_N"/>
    <property type="match status" value="1"/>
</dbReference>
<dbReference type="InterPro" id="IPR013708">
    <property type="entry name" value="Shikimate_DH-bd_N"/>
</dbReference>
<name>A0A7X1KM10_9SPHN</name>
<dbReference type="PROSITE" id="PS51257">
    <property type="entry name" value="PROKAR_LIPOPROTEIN"/>
    <property type="match status" value="1"/>
</dbReference>
<sequence length="340" mass="35875">MWVRSGSSALLLTCSCSARSSGSRSSEYRPTIAAPRPDPTRPDGTCPVTSQPQTSAIRAGRILAGLLGRGILESRTPWLQEQEAEAHGLRMVYSLFDFTDRGWPDEDLAEVVAATQRLGFAGLNVTYPFKQAVLPLLDELSEGAAAIGAVNTVAFVDGRRIGHNTDVTGFAAGFRLGFGGAAPGRVLQLGCGGAGSATSHALLGVLGADELVLFDPDPERVEALRAPLAARYGEARVSATTDPVTAAREVDGLLNASPVGMSKLPGLPIAAEAIEPRHWVADIVYFPLETAFLAEARRKGCRTLDGGGMAVHQAVDAFAIFTGLTPDHQRMRESFFAFAG</sequence>
<feature type="domain" description="SDH C-terminal" evidence="6">
    <location>
        <begin position="308"/>
        <end position="333"/>
    </location>
</feature>
<dbReference type="EMBL" id="JACLAW010000007">
    <property type="protein sequence ID" value="MBC2665893.1"/>
    <property type="molecule type" value="Genomic_DNA"/>
</dbReference>
<dbReference type="Gene3D" id="3.40.50.720">
    <property type="entry name" value="NAD(P)-binding Rossmann-like Domain"/>
    <property type="match status" value="1"/>
</dbReference>
<dbReference type="SUPFAM" id="SSF53223">
    <property type="entry name" value="Aminoacid dehydrogenase-like, N-terminal domain"/>
    <property type="match status" value="1"/>
</dbReference>
<protein>
    <submittedName>
        <fullName evidence="7">Shikimate dehydrogenase</fullName>
    </submittedName>
</protein>
<dbReference type="GO" id="GO:0019632">
    <property type="term" value="P:shikimate metabolic process"/>
    <property type="evidence" value="ECO:0007669"/>
    <property type="project" value="TreeGrafter"/>
</dbReference>
<dbReference type="GO" id="GO:0050661">
    <property type="term" value="F:NADP binding"/>
    <property type="evidence" value="ECO:0007669"/>
    <property type="project" value="TreeGrafter"/>
</dbReference>
<reference evidence="7 8" key="1">
    <citation type="submission" date="2020-08" db="EMBL/GenBank/DDBJ databases">
        <title>The genome sequence of type strain Novosphingobium flavum NBRC 111647.</title>
        <authorList>
            <person name="Liu Y."/>
        </authorList>
    </citation>
    <scope>NUCLEOTIDE SEQUENCE [LARGE SCALE GENOMIC DNA]</scope>
    <source>
        <strain evidence="7 8">NBRC 111647</strain>
    </source>
</reference>
<dbReference type="NCBIfam" id="NF009201">
    <property type="entry name" value="PRK12549.1"/>
    <property type="match status" value="1"/>
</dbReference>
<proteinExistence type="predicted"/>
<dbReference type="InterPro" id="IPR036291">
    <property type="entry name" value="NAD(P)-bd_dom_sf"/>
</dbReference>
<accession>A0A7X1KM10</accession>
<dbReference type="InterPro" id="IPR022893">
    <property type="entry name" value="Shikimate_DH_fam"/>
</dbReference>
<dbReference type="GO" id="GO:0004764">
    <property type="term" value="F:shikimate 3-dehydrogenase (NADP+) activity"/>
    <property type="evidence" value="ECO:0007669"/>
    <property type="project" value="InterPro"/>
</dbReference>
<dbReference type="PANTHER" id="PTHR21089:SF1">
    <property type="entry name" value="BIFUNCTIONAL 3-DEHYDROQUINATE DEHYDRATASE_SHIKIMATE DEHYDROGENASE, CHLOROPLASTIC"/>
    <property type="match status" value="1"/>
</dbReference>
<keyword evidence="3" id="KW-0028">Amino-acid biosynthesis</keyword>
<keyword evidence="2" id="KW-0560">Oxidoreductase</keyword>
<evidence type="ECO:0000313" key="7">
    <source>
        <dbReference type="EMBL" id="MBC2665893.1"/>
    </source>
</evidence>
<gene>
    <name evidence="7" type="ORF">H7F51_10185</name>
</gene>
<dbReference type="GO" id="GO:0009423">
    <property type="term" value="P:chorismate biosynthetic process"/>
    <property type="evidence" value="ECO:0007669"/>
    <property type="project" value="TreeGrafter"/>
</dbReference>
<dbReference type="InterPro" id="IPR041121">
    <property type="entry name" value="SDH_C"/>
</dbReference>
<dbReference type="InterPro" id="IPR046346">
    <property type="entry name" value="Aminoacid_DH-like_N_sf"/>
</dbReference>
<comment type="caution">
    <text evidence="7">The sequence shown here is derived from an EMBL/GenBank/DDBJ whole genome shotgun (WGS) entry which is preliminary data.</text>
</comment>
<evidence type="ECO:0000313" key="8">
    <source>
        <dbReference type="Proteomes" id="UP000566813"/>
    </source>
</evidence>
<dbReference type="AlphaFoldDB" id="A0A7X1KM10"/>